<gene>
    <name evidence="3" type="ORF">ERS852560_00691</name>
</gene>
<keyword evidence="2" id="KW-0812">Transmembrane</keyword>
<evidence type="ECO:0000256" key="2">
    <source>
        <dbReference type="SAM" id="Phobius"/>
    </source>
</evidence>
<dbReference type="Pfam" id="PF07676">
    <property type="entry name" value="PD40"/>
    <property type="match status" value="3"/>
</dbReference>
<keyword evidence="2" id="KW-1133">Transmembrane helix</keyword>
<sequence>MMDNTRKRKIVRNFVIGYLLLQVLVIVLYLGFWAVHPGGFVVAENERMSPPPMFPDYQGVTIPYNIAPLNFRIDVPAEKCYAKIEGSEQGVFEYYGTNTICFKSKDWERLTRANKGKAFFVTIATKEGDEWTKWAPFSVYISDQAIDSHLVYRLIEPGYEKWHIVGIYQRNLESFDEQPIIRNDMTGYNCMNCHSFCMGDPGQMMFHMRAANGGTYIVQDKKISKLNTKTNGTISNMTYPFWHPSGRYITTSVNDIKQFFHSVKEKKMEVFDLESDVVVYDVKNKEILSKASLITKDAFETFPAFSPDGKWLYFCTAPAQKMPENYDKVRYNLCRVAFDPDRGEISFPIDTLVHADSLSYTFPRISPDGRFLMYTETAYGQFPIWHPDAEIRMMDLENRTAMDMSALNSPDTDSYHSWSSNSDWVVFSSRRDNGLYTLPYICYIGKDGKPSKPFLLPQEDPDKYDYQLYSYNIPELTKGAVEVSPYEIQQVAEKNKPEQVRFK</sequence>
<dbReference type="PANTHER" id="PTHR36842:SF2">
    <property type="entry name" value="SLR0505 PROTEIN"/>
    <property type="match status" value="1"/>
</dbReference>
<name>A0A174QYM5_PARDI</name>
<dbReference type="RefSeq" id="WP_057327865.1">
    <property type="nucleotide sequence ID" value="NZ_CZBM01000002.1"/>
</dbReference>
<accession>A0A174QYM5</accession>
<feature type="transmembrane region" description="Helical" evidence="2">
    <location>
        <begin position="12"/>
        <end position="35"/>
    </location>
</feature>
<dbReference type="InterPro" id="IPR015943">
    <property type="entry name" value="WD40/YVTN_repeat-like_dom_sf"/>
</dbReference>
<dbReference type="InterPro" id="IPR011042">
    <property type="entry name" value="6-blade_b-propeller_TolB-like"/>
</dbReference>
<evidence type="ECO:0000256" key="1">
    <source>
        <dbReference type="ARBA" id="ARBA00009820"/>
    </source>
</evidence>
<protein>
    <submittedName>
        <fullName evidence="3">Translocation protein TolB</fullName>
    </submittedName>
</protein>
<evidence type="ECO:0000313" key="3">
    <source>
        <dbReference type="EMBL" id="CUP78294.1"/>
    </source>
</evidence>
<dbReference type="Gene3D" id="2.120.10.30">
    <property type="entry name" value="TolB, C-terminal domain"/>
    <property type="match status" value="1"/>
</dbReference>
<keyword evidence="2" id="KW-0472">Membrane</keyword>
<comment type="similarity">
    <text evidence="1">Belongs to the TolB family.</text>
</comment>
<dbReference type="Gene3D" id="2.130.10.10">
    <property type="entry name" value="YVTN repeat-like/Quinoprotein amine dehydrogenase"/>
    <property type="match status" value="1"/>
</dbReference>
<organism evidence="3 4">
    <name type="scientific">Parabacteroides distasonis</name>
    <dbReference type="NCBI Taxonomy" id="823"/>
    <lineage>
        <taxon>Bacteria</taxon>
        <taxon>Pseudomonadati</taxon>
        <taxon>Bacteroidota</taxon>
        <taxon>Bacteroidia</taxon>
        <taxon>Bacteroidales</taxon>
        <taxon>Tannerellaceae</taxon>
        <taxon>Parabacteroides</taxon>
    </lineage>
</organism>
<proteinExistence type="inferred from homology"/>
<dbReference type="PANTHER" id="PTHR36842">
    <property type="entry name" value="PROTEIN TOLB HOMOLOG"/>
    <property type="match status" value="1"/>
</dbReference>
<reference evidence="3 4" key="1">
    <citation type="submission" date="2015-09" db="EMBL/GenBank/DDBJ databases">
        <authorList>
            <consortium name="Pathogen Informatics"/>
        </authorList>
    </citation>
    <scope>NUCLEOTIDE SEQUENCE [LARGE SCALE GENOMIC DNA]</scope>
    <source>
        <strain evidence="3 4">2789STDY5834948</strain>
    </source>
</reference>
<evidence type="ECO:0000313" key="4">
    <source>
        <dbReference type="Proteomes" id="UP000095332"/>
    </source>
</evidence>
<dbReference type="EMBL" id="CZBM01000002">
    <property type="protein sequence ID" value="CUP78294.1"/>
    <property type="molecule type" value="Genomic_DNA"/>
</dbReference>
<dbReference type="SUPFAM" id="SSF82171">
    <property type="entry name" value="DPP6 N-terminal domain-like"/>
    <property type="match status" value="1"/>
</dbReference>
<dbReference type="AlphaFoldDB" id="A0A174QYM5"/>
<dbReference type="InterPro" id="IPR011659">
    <property type="entry name" value="WD40"/>
</dbReference>
<dbReference type="Proteomes" id="UP000095332">
    <property type="component" value="Unassembled WGS sequence"/>
</dbReference>